<protein>
    <submittedName>
        <fullName evidence="4">ATP-binding protein</fullName>
    </submittedName>
</protein>
<dbReference type="InterPro" id="IPR003594">
    <property type="entry name" value="HATPase_dom"/>
</dbReference>
<keyword evidence="1" id="KW-0418">Kinase</keyword>
<evidence type="ECO:0000256" key="1">
    <source>
        <dbReference type="ARBA" id="ARBA00022527"/>
    </source>
</evidence>
<feature type="domain" description="Histidine kinase/HSP90-like ATPase" evidence="3">
    <location>
        <begin position="20"/>
        <end position="118"/>
    </location>
</feature>
<dbReference type="Pfam" id="PF13581">
    <property type="entry name" value="HATPase_c_2"/>
    <property type="match status" value="1"/>
</dbReference>
<dbReference type="PANTHER" id="PTHR35526:SF3">
    <property type="entry name" value="ANTI-SIGMA-F FACTOR RSBW"/>
    <property type="match status" value="1"/>
</dbReference>
<keyword evidence="1" id="KW-0808">Transferase</keyword>
<organism evidence="4 5">
    <name type="scientific">Streptomyces cadmiisoli</name>
    <dbReference type="NCBI Taxonomy" id="2184053"/>
    <lineage>
        <taxon>Bacteria</taxon>
        <taxon>Bacillati</taxon>
        <taxon>Actinomycetota</taxon>
        <taxon>Actinomycetes</taxon>
        <taxon>Kitasatosporales</taxon>
        <taxon>Streptomycetaceae</taxon>
        <taxon>Streptomyces</taxon>
        <taxon>Streptomyces aurantiacus group</taxon>
    </lineage>
</organism>
<sequence>MIVSAKPHTTGCPGYSETLPGREESAEAARNLVRTALSAWHLEDLTYTALLLTSELVANAVKHTNSRVIRVVICQPSERCVRIGVVDKTRVLPDFTKPGDDLSTSGRGLLLVDALAERWGTDLYRWGKQVWAELFCEPAR</sequence>
<dbReference type="KEGG" id="scad:DN051_39200"/>
<evidence type="ECO:0000313" key="5">
    <source>
        <dbReference type="Proteomes" id="UP000249616"/>
    </source>
</evidence>
<evidence type="ECO:0000259" key="3">
    <source>
        <dbReference type="Pfam" id="PF13581"/>
    </source>
</evidence>
<keyword evidence="4" id="KW-0067">ATP-binding</keyword>
<keyword evidence="1" id="KW-0723">Serine/threonine-protein kinase</keyword>
<dbReference type="EMBL" id="CP030073">
    <property type="protein sequence ID" value="AWW41911.1"/>
    <property type="molecule type" value="Genomic_DNA"/>
</dbReference>
<keyword evidence="5" id="KW-1185">Reference proteome</keyword>
<proteinExistence type="predicted"/>
<dbReference type="SUPFAM" id="SSF55874">
    <property type="entry name" value="ATPase domain of HSP90 chaperone/DNA topoisomerase II/histidine kinase"/>
    <property type="match status" value="1"/>
</dbReference>
<dbReference type="PANTHER" id="PTHR35526">
    <property type="entry name" value="ANTI-SIGMA-F FACTOR RSBW-RELATED"/>
    <property type="match status" value="1"/>
</dbReference>
<gene>
    <name evidence="4" type="ORF">DN051_39200</name>
</gene>
<dbReference type="Gene3D" id="3.30.565.10">
    <property type="entry name" value="Histidine kinase-like ATPase, C-terminal domain"/>
    <property type="match status" value="1"/>
</dbReference>
<dbReference type="InterPro" id="IPR036890">
    <property type="entry name" value="HATPase_C_sf"/>
</dbReference>
<name>A0A2Z4J9U2_9ACTN</name>
<dbReference type="GO" id="GO:0005524">
    <property type="term" value="F:ATP binding"/>
    <property type="evidence" value="ECO:0007669"/>
    <property type="project" value="UniProtKB-KW"/>
</dbReference>
<dbReference type="CDD" id="cd16936">
    <property type="entry name" value="HATPase_RsbW-like"/>
    <property type="match status" value="1"/>
</dbReference>
<dbReference type="AlphaFoldDB" id="A0A2Z4J9U2"/>
<dbReference type="InterPro" id="IPR050267">
    <property type="entry name" value="Anti-sigma-factor_SerPK"/>
</dbReference>
<dbReference type="Proteomes" id="UP000249616">
    <property type="component" value="Chromosome"/>
</dbReference>
<evidence type="ECO:0000256" key="2">
    <source>
        <dbReference type="SAM" id="MobiDB-lite"/>
    </source>
</evidence>
<feature type="region of interest" description="Disordered" evidence="2">
    <location>
        <begin position="1"/>
        <end position="20"/>
    </location>
</feature>
<dbReference type="GO" id="GO:0004674">
    <property type="term" value="F:protein serine/threonine kinase activity"/>
    <property type="evidence" value="ECO:0007669"/>
    <property type="project" value="UniProtKB-KW"/>
</dbReference>
<accession>A0A2Z4J9U2</accession>
<evidence type="ECO:0000313" key="4">
    <source>
        <dbReference type="EMBL" id="AWW41911.1"/>
    </source>
</evidence>
<reference evidence="4 5" key="1">
    <citation type="journal article" date="2019" name="Int. J. Syst. Evol. Microbiol.">
        <title>Streptomyces cadmiisoli sp. nov., a novel actinomycete isolated from cadmium-contaminated soil.</title>
        <authorList>
            <person name="Li K."/>
            <person name="Tang X."/>
            <person name="Zhao J."/>
            <person name="Guo Y."/>
            <person name="Tang Y."/>
            <person name="Gao J."/>
        </authorList>
    </citation>
    <scope>NUCLEOTIDE SEQUENCE [LARGE SCALE GENOMIC DNA]</scope>
    <source>
        <strain evidence="4 5">ZFG47</strain>
    </source>
</reference>
<keyword evidence="4" id="KW-0547">Nucleotide-binding</keyword>